<dbReference type="InterPro" id="IPR045079">
    <property type="entry name" value="Oxoprolinase-like"/>
</dbReference>
<dbReference type="GO" id="GO:0016787">
    <property type="term" value="F:hydrolase activity"/>
    <property type="evidence" value="ECO:0007669"/>
    <property type="project" value="InterPro"/>
</dbReference>
<dbReference type="OrthoDB" id="9759608at2"/>
<dbReference type="HOGENOM" id="CLU_007154_1_1_5"/>
<dbReference type="InterPro" id="IPR002821">
    <property type="entry name" value="Hydantoinase_A"/>
</dbReference>
<dbReference type="Pfam" id="PF01968">
    <property type="entry name" value="Hydantoinase_A"/>
    <property type="match status" value="1"/>
</dbReference>
<dbReference type="KEGG" id="oat:OAN307_c10870"/>
<dbReference type="Pfam" id="PF05378">
    <property type="entry name" value="Hydant_A_N"/>
    <property type="match status" value="1"/>
</dbReference>
<evidence type="ECO:0000259" key="1">
    <source>
        <dbReference type="Pfam" id="PF01968"/>
    </source>
</evidence>
<dbReference type="Proteomes" id="UP000005307">
    <property type="component" value="Chromosome"/>
</dbReference>
<dbReference type="RefSeq" id="WP_015498834.1">
    <property type="nucleotide sequence ID" value="NC_020911.1"/>
</dbReference>
<dbReference type="eggNOG" id="COG0145">
    <property type="taxonomic scope" value="Bacteria"/>
</dbReference>
<sequence>MIRIGVDVGGTNTDAVVMDGDKILAGVKSPTTEDVMGGVADSITKVLDQSGVPAGRVSAVMIGTTHFVNAVVERQHMVRTAAVRLCLPAAQCLPPMVDWPDDMREAVGGQYWMAKGGHEFDGREISPLDMTELDDIAAEIGAAGINTIAISSIFSPVSDTMERRAMERLKERLPDANFTLSSEIGRLGILERENAAIMNASLRALSRKTVEAFTTALQLVGLTCPYYITQNDGTLMNRDFVQAYPVLTFASGPTNSMRGASFLSGESDAIVVDIGGTTTDVGALVKGFPRQASTTVDVGGVRTNFRMPDVYSIALGGGTIVAAGGDAITVGPRSVGYRILQEALVFGGKTLTATDVVAGLGLADVGDAALVGVVDDDRLQKAKEKIDEMVSNAVERMRVSPDPIPILAVGGGSILMPDIMSGLKVIRPNHYSVANAVGAAIGQISGEVDRIFSLASISREAALAEARKEATGKAIAAGANPDSIELLDQEDVPLAYLPGDATRIRLKVVGSLNG</sequence>
<reference evidence="3 4" key="1">
    <citation type="journal article" date="2013" name="PLoS ONE">
        <title>Poles Apart: Arctic and Antarctic Octadecabacter strains Share High Genome Plasticity and a New Type of Xanthorhodopsin.</title>
        <authorList>
            <person name="Vollmers J."/>
            <person name="Voget S."/>
            <person name="Dietrich S."/>
            <person name="Gollnow K."/>
            <person name="Smits M."/>
            <person name="Meyer K."/>
            <person name="Brinkhoff T."/>
            <person name="Simon M."/>
            <person name="Daniel R."/>
        </authorList>
    </citation>
    <scope>NUCLEOTIDE SEQUENCE [LARGE SCALE GENOMIC DNA]</scope>
    <source>
        <strain evidence="3 4">307</strain>
    </source>
</reference>
<feature type="domain" description="Hydantoinase A/oxoprolinase" evidence="1">
    <location>
        <begin position="192"/>
        <end position="361"/>
    </location>
</feature>
<dbReference type="STRING" id="391626.OAN307_c10870"/>
<keyword evidence="4" id="KW-1185">Reference proteome</keyword>
<evidence type="ECO:0000259" key="2">
    <source>
        <dbReference type="Pfam" id="PF05378"/>
    </source>
</evidence>
<proteinExistence type="predicted"/>
<evidence type="ECO:0000313" key="4">
    <source>
        <dbReference type="Proteomes" id="UP000005307"/>
    </source>
</evidence>
<organism evidence="3 4">
    <name type="scientific">Octadecabacter antarcticus 307</name>
    <dbReference type="NCBI Taxonomy" id="391626"/>
    <lineage>
        <taxon>Bacteria</taxon>
        <taxon>Pseudomonadati</taxon>
        <taxon>Pseudomonadota</taxon>
        <taxon>Alphaproteobacteria</taxon>
        <taxon>Rhodobacterales</taxon>
        <taxon>Roseobacteraceae</taxon>
        <taxon>Octadecabacter</taxon>
    </lineage>
</organism>
<dbReference type="PANTHER" id="PTHR11365">
    <property type="entry name" value="5-OXOPROLINASE RELATED"/>
    <property type="match status" value="1"/>
</dbReference>
<protein>
    <submittedName>
        <fullName evidence="3">Hydantoinase/oxoprolinase-family protein</fullName>
    </submittedName>
</protein>
<dbReference type="Gene3D" id="3.30.420.40">
    <property type="match status" value="1"/>
</dbReference>
<dbReference type="InterPro" id="IPR043129">
    <property type="entry name" value="ATPase_NBD"/>
</dbReference>
<feature type="domain" description="Hydantoinase/oxoprolinase N-terminal" evidence="2">
    <location>
        <begin position="3"/>
        <end position="172"/>
    </location>
</feature>
<evidence type="ECO:0000313" key="3">
    <source>
        <dbReference type="EMBL" id="AGI66792.1"/>
    </source>
</evidence>
<dbReference type="SUPFAM" id="SSF53067">
    <property type="entry name" value="Actin-like ATPase domain"/>
    <property type="match status" value="1"/>
</dbReference>
<dbReference type="AlphaFoldDB" id="M9R3I8"/>
<dbReference type="PANTHER" id="PTHR11365:SF10">
    <property type="entry name" value="HYDANTOINASE_OXOPROLINASE"/>
    <property type="match status" value="1"/>
</dbReference>
<dbReference type="InterPro" id="IPR008040">
    <property type="entry name" value="Hydant_A_N"/>
</dbReference>
<name>M9R3I8_9RHOB</name>
<dbReference type="EMBL" id="CP003740">
    <property type="protein sequence ID" value="AGI66792.1"/>
    <property type="molecule type" value="Genomic_DNA"/>
</dbReference>
<gene>
    <name evidence="3" type="ORF">OAN307_c10870</name>
</gene>
<accession>M9R3I8</accession>